<dbReference type="VEuPathDB" id="FungiDB:ACLA_m0410"/>
<gene>
    <name evidence="2" type="ORF">ACLA_m0410</name>
</gene>
<feature type="domain" description="Homing endonuclease LAGLIDADG" evidence="1">
    <location>
        <begin position="164"/>
        <end position="252"/>
    </location>
</feature>
<name>H9CNY1_ASPCL</name>
<keyword evidence="2" id="KW-0496">Mitochondrion</keyword>
<dbReference type="SUPFAM" id="SSF55608">
    <property type="entry name" value="Homing endonucleases"/>
    <property type="match status" value="2"/>
</dbReference>
<geneLocation type="mitochondrion" evidence="2"/>
<dbReference type="GO" id="GO:0005739">
    <property type="term" value="C:mitochondrion"/>
    <property type="evidence" value="ECO:0007669"/>
    <property type="project" value="UniProtKB-ARBA"/>
</dbReference>
<dbReference type="STRING" id="344612.H9CNY1"/>
<dbReference type="Pfam" id="PF00961">
    <property type="entry name" value="LAGLIDADG_1"/>
    <property type="match status" value="2"/>
</dbReference>
<organism evidence="2 3">
    <name type="scientific">Aspergillus clavatus (strain ATCC 1007 / CBS 513.65 / DSM 816 / NCTC 3887 / NRRL 1 / QM 1276 / 107)</name>
    <dbReference type="NCBI Taxonomy" id="344612"/>
    <lineage>
        <taxon>Eukaryota</taxon>
        <taxon>Fungi</taxon>
        <taxon>Dikarya</taxon>
        <taxon>Ascomycota</taxon>
        <taxon>Pezizomycotina</taxon>
        <taxon>Eurotiomycetes</taxon>
        <taxon>Eurotiomycetidae</taxon>
        <taxon>Eurotiales</taxon>
        <taxon>Aspergillaceae</taxon>
        <taxon>Aspergillus</taxon>
        <taxon>Aspergillus subgen. Fumigati</taxon>
    </lineage>
</organism>
<evidence type="ECO:0000259" key="1">
    <source>
        <dbReference type="Pfam" id="PF00961"/>
    </source>
</evidence>
<proteinExistence type="predicted"/>
<dbReference type="Proteomes" id="UP000006701">
    <property type="component" value="Mitochondrion"/>
</dbReference>
<dbReference type="PANTHER" id="PTHR36181">
    <property type="entry name" value="INTRON-ENCODED ENDONUCLEASE AI3-RELATED"/>
    <property type="match status" value="1"/>
</dbReference>
<dbReference type="AlphaFoldDB" id="H9CNY1"/>
<sequence length="254" mass="29599">MIILIILHDGKVENKLYDNNEYIKMFWVGLMDGNGNIQVNNLRKKSLQYRLIIKLNSDKFNNNMLAKITKVIGGYIINLKKKNKEVIWVVDNIDTIYNCIKIFEKYPPLTSRLICQLNFLKVCLADISVEKYLIERNLKYNNQSNIINNFNNNFIIPSYFSSWLSGFIEAKGCFNLKEKGNHSFLIIHSDDYYLLNSIKNFFLLSVSVKNPSKAFYSLEIFKKESLNNIISHCKSYPLLGNKSKSLSLFIKYIS</sequence>
<evidence type="ECO:0000313" key="2">
    <source>
        <dbReference type="EMBL" id="AFD96025.1"/>
    </source>
</evidence>
<dbReference type="EMBL" id="JQ354999">
    <property type="protein sequence ID" value="AFD96025.1"/>
    <property type="molecule type" value="Genomic_DNA"/>
</dbReference>
<evidence type="ECO:0000313" key="3">
    <source>
        <dbReference type="Proteomes" id="UP000006701"/>
    </source>
</evidence>
<accession>H9CNY1</accession>
<dbReference type="InterPro" id="IPR004860">
    <property type="entry name" value="LAGLIDADG_dom"/>
</dbReference>
<dbReference type="PANTHER" id="PTHR36181:SF2">
    <property type="entry name" value="INTRON-ENCODED ENDONUCLEASE AI3-RELATED"/>
    <property type="match status" value="1"/>
</dbReference>
<protein>
    <submittedName>
        <fullName evidence="2">Intron-encoded LAGLIDADG endonuclease family protein</fullName>
    </submittedName>
</protein>
<feature type="domain" description="Homing endonuclease LAGLIDADG" evidence="1">
    <location>
        <begin position="27"/>
        <end position="123"/>
    </location>
</feature>
<reference evidence="2 3" key="1">
    <citation type="journal article" date="2012" name="BMC Genomics">
        <title>Sequencing of mitochondrial genomes of nine Aspergillus and Penicillium species identifies mobile introns and accessory genes as main sources of genome size variability.</title>
        <authorList>
            <person name="Joardar V."/>
            <person name="Abrams N.F."/>
            <person name="Hostetler J."/>
            <person name="Paukstelis P.J."/>
            <person name="Pakala S."/>
            <person name="Pakala S.B."/>
            <person name="Zafar N."/>
            <person name="Abolude O.O."/>
            <person name="Payne G."/>
            <person name="Andrianopoulos A."/>
            <person name="Denning D.W."/>
            <person name="Nierman W.C."/>
        </authorList>
    </citation>
    <scope>NUCLEOTIDE SEQUENCE [LARGE SCALE GENOMIC DNA]</scope>
    <source>
        <strain evidence="3">ATCC 1007 / CBS 513.65 / DSM 816 / NCTC 3887 / NRRL 1</strain>
    </source>
</reference>
<keyword evidence="2" id="KW-0255">Endonuclease</keyword>
<keyword evidence="2" id="KW-0540">Nuclease</keyword>
<dbReference type="InterPro" id="IPR027434">
    <property type="entry name" value="Homing_endonucl"/>
</dbReference>
<keyword evidence="3" id="KW-1185">Reference proteome</keyword>
<dbReference type="GO" id="GO:0004519">
    <property type="term" value="F:endonuclease activity"/>
    <property type="evidence" value="ECO:0007669"/>
    <property type="project" value="UniProtKB-KW"/>
</dbReference>
<keyword evidence="2" id="KW-0378">Hydrolase</keyword>
<dbReference type="InterPro" id="IPR051289">
    <property type="entry name" value="LAGLIDADG_Endonuclease"/>
</dbReference>
<dbReference type="Gene3D" id="3.10.28.10">
    <property type="entry name" value="Homing endonucleases"/>
    <property type="match status" value="2"/>
</dbReference>